<accession>A0ABY7SXY9</accession>
<gene>
    <name evidence="3" type="ORF">JHW45_04835</name>
</gene>
<reference evidence="3 4" key="1">
    <citation type="submission" date="2021-01" db="EMBL/GenBank/DDBJ databases">
        <title>Biogeographic distribution of Paracoccus.</title>
        <authorList>
            <person name="Hollensteiner J."/>
            <person name="Leineberger J."/>
            <person name="Brinkhoff T."/>
            <person name="Daniel R."/>
        </authorList>
    </citation>
    <scope>NUCLEOTIDE SEQUENCE [LARGE SCALE GENOMIC DNA]</scope>
    <source>
        <strain evidence="3 4">LMG25392</strain>
    </source>
</reference>
<dbReference type="EMBL" id="CP067134">
    <property type="protein sequence ID" value="WCR11704.1"/>
    <property type="molecule type" value="Genomic_DNA"/>
</dbReference>
<keyword evidence="2" id="KW-0732">Signal</keyword>
<feature type="chain" id="PRO_5046605115" description="Group 4 capsule polysaccharide lipoprotein gfcB, YjbF" evidence="2">
    <location>
        <begin position="26"/>
        <end position="220"/>
    </location>
</feature>
<name>A0ABY7SXY9_9RHOB</name>
<feature type="region of interest" description="Disordered" evidence="1">
    <location>
        <begin position="182"/>
        <end position="220"/>
    </location>
</feature>
<organism evidence="3 4">
    <name type="scientific">Paracoccus stylophorae</name>
    <dbReference type="NCBI Taxonomy" id="659350"/>
    <lineage>
        <taxon>Bacteria</taxon>
        <taxon>Pseudomonadati</taxon>
        <taxon>Pseudomonadota</taxon>
        <taxon>Alphaproteobacteria</taxon>
        <taxon>Rhodobacterales</taxon>
        <taxon>Paracoccaceae</taxon>
        <taxon>Paracoccus</taxon>
    </lineage>
</organism>
<evidence type="ECO:0000256" key="1">
    <source>
        <dbReference type="SAM" id="MobiDB-lite"/>
    </source>
</evidence>
<evidence type="ECO:0000256" key="2">
    <source>
        <dbReference type="SAM" id="SignalP"/>
    </source>
</evidence>
<sequence length="220" mass="23533">MPRRRRGEAAAWSAALSLIAAVAHSGPDPTDAEAAVLPRILDAVPVEIAAGHLGQERAILLLNDDPDAMTADLVILAGDPDDRAGQAIAISRGLVWAGRMAGQVPWLDVAANGSLLVGSQQTGIGRSPWEQTLILAERDGAVRVAGFRLVQWDRITASSASCDWNLLTGEWQLEAQIQSENGDPRTVTKQGRRPERIAVQDWPAQGEDPAQMCRIDLTAP</sequence>
<evidence type="ECO:0000313" key="3">
    <source>
        <dbReference type="EMBL" id="WCR11704.1"/>
    </source>
</evidence>
<protein>
    <recommendedName>
        <fullName evidence="5">Group 4 capsule polysaccharide lipoprotein gfcB, YjbF</fullName>
    </recommendedName>
</protein>
<evidence type="ECO:0000313" key="4">
    <source>
        <dbReference type="Proteomes" id="UP001218412"/>
    </source>
</evidence>
<dbReference type="Proteomes" id="UP001218412">
    <property type="component" value="Chromosome"/>
</dbReference>
<proteinExistence type="predicted"/>
<keyword evidence="4" id="KW-1185">Reference proteome</keyword>
<evidence type="ECO:0008006" key="5">
    <source>
        <dbReference type="Google" id="ProtNLM"/>
    </source>
</evidence>
<feature type="signal peptide" evidence="2">
    <location>
        <begin position="1"/>
        <end position="25"/>
    </location>
</feature>
<dbReference type="RefSeq" id="WP_272859821.1">
    <property type="nucleotide sequence ID" value="NZ_CP067134.1"/>
</dbReference>